<gene>
    <name evidence="1" type="primary">cas8c</name>
    <name evidence="1" type="ORF">QJ043_04950</name>
</gene>
<sequence length="618" mass="69021">MLLSALAEYYRYKTEEAPDEMARPGWAPQKVVAQIVLDEQGNLLGINGAGKDESWTFSVPTPKKRSSGVAANLLADTAQYLLGVGDPGKEARTLECFQASREEHREALDGVESAAPVLAFFESWDPAGALEHPEIQRSRDLLKSGFLVFAVSRDGVLQQVLGCDDVRVRIDDLARAPSPDAEERVCLVSHKRGPVARLHPAIKGVPGAQSSGATLVGFNLEAFESYGQTQGSNAPVSESVAFQYGTALNYLLGDPRHRLRIGDTTVVYWATLHDDDVARLFSQAVDPDAERLERRRKRAELRKRGQRVDKEEERALTLQDVKETDQRLAGLFEAVRTGAPLAEVPVTRAPFYVAGLAPNAARLSLRFFWQGEFGDVLSNLDAHYRRLRIEHAPFEPAYLSPWRIVKETENPHATKSPLSSILGSSLLDAMLTNGRYPEALAKNVVLRVQANRNVSYPQAAMLKAYLIKNCNESEETMTAELNEQRDDAAYVLGRLFAVLENIQSCAQPSINATIRDRFLDSASSTPATTFPTLLDLANKHLRKLSHDGRTHNFAINRERLVEKLMTRAADAPLRFTMEERFTFYVGYYQQRQAFFRKRTEDEASEEEVIEVTELTEEN</sequence>
<comment type="caution">
    <text evidence="1">The sequence shown here is derived from an EMBL/GenBank/DDBJ whole genome shotgun (WGS) entry which is preliminary data.</text>
</comment>
<dbReference type="EMBL" id="JASJEX010000002">
    <property type="protein sequence ID" value="MDJ1129425.1"/>
    <property type="molecule type" value="Genomic_DNA"/>
</dbReference>
<evidence type="ECO:0000313" key="2">
    <source>
        <dbReference type="Proteomes" id="UP001431693"/>
    </source>
</evidence>
<dbReference type="InterPro" id="IPR010144">
    <property type="entry name" value="CRISPR-assoc_prot_Csd1-typ"/>
</dbReference>
<evidence type="ECO:0000313" key="1">
    <source>
        <dbReference type="EMBL" id="MDJ1129425.1"/>
    </source>
</evidence>
<keyword evidence="2" id="KW-1185">Reference proteome</keyword>
<dbReference type="NCBIfam" id="TIGR01863">
    <property type="entry name" value="cas_Csd1"/>
    <property type="match status" value="1"/>
</dbReference>
<protein>
    <submittedName>
        <fullName evidence="1">Type I-C CRISPR-associated protein Cas8c/Csd1</fullName>
    </submittedName>
</protein>
<accession>A0ABT6ZK48</accession>
<dbReference type="Proteomes" id="UP001431693">
    <property type="component" value="Unassembled WGS sequence"/>
</dbReference>
<organism evidence="1 2">
    <name type="scientific">Kribbibacterium absianum</name>
    <dbReference type="NCBI Taxonomy" id="3044210"/>
    <lineage>
        <taxon>Bacteria</taxon>
        <taxon>Bacillati</taxon>
        <taxon>Actinomycetota</taxon>
        <taxon>Coriobacteriia</taxon>
        <taxon>Coriobacteriales</taxon>
        <taxon>Kribbibacteriaceae</taxon>
        <taxon>Kribbibacterium</taxon>
    </lineage>
</organism>
<reference evidence="1" key="1">
    <citation type="submission" date="2023-05" db="EMBL/GenBank/DDBJ databases">
        <title>[olsenella] sp. nov., isolated from a pig farm feces dump.</title>
        <authorList>
            <person name="Chang Y.-H."/>
        </authorList>
    </citation>
    <scope>NUCLEOTIDE SEQUENCE</scope>
    <source>
        <strain evidence="1">YH-ols2217</strain>
    </source>
</reference>
<proteinExistence type="predicted"/>
<dbReference type="Pfam" id="PF09709">
    <property type="entry name" value="Cas_Csd1"/>
    <property type="match status" value="1"/>
</dbReference>
<dbReference type="RefSeq" id="WP_283714071.1">
    <property type="nucleotide sequence ID" value="NZ_JASJEW010000010.1"/>
</dbReference>
<name>A0ABT6ZK48_9ACTN</name>